<protein>
    <submittedName>
        <fullName evidence="6">WGN factor</fullName>
    </submittedName>
</protein>
<feature type="repeat" description="TNFR-Cys" evidence="1">
    <location>
        <begin position="54"/>
        <end position="92"/>
    </location>
</feature>
<reference evidence="6" key="1">
    <citation type="submission" date="2020-02" db="EMBL/GenBank/DDBJ databases">
        <title>Relaxed selection underlies rapid genomic changes in the transitions from sociality to social parasitism in ants.</title>
        <authorList>
            <person name="Bi X."/>
        </authorList>
    </citation>
    <scope>NUCLEOTIDE SEQUENCE</scope>
    <source>
        <strain evidence="6">BGI-DK2013a</strain>
        <tissue evidence="6">Whole body</tissue>
    </source>
</reference>
<feature type="non-terminal residue" evidence="6">
    <location>
        <position position="1"/>
    </location>
</feature>
<evidence type="ECO:0000256" key="1">
    <source>
        <dbReference type="PROSITE-ProRule" id="PRU00206"/>
    </source>
</evidence>
<keyword evidence="4" id="KW-0732">Signal</keyword>
<dbReference type="PROSITE" id="PS50050">
    <property type="entry name" value="TNFR_NGFR_2"/>
    <property type="match status" value="1"/>
</dbReference>
<gene>
    <name evidence="6" type="primary">Wgn</name>
    <name evidence="6" type="ORF">G6Z75_0008756</name>
</gene>
<sequence length="343" mass="37382">MPRESCPLLLTLVSIFVGLCESSAAPGAATSGTQQPQPQPQQQPPPQSQQQHPICRPGLEFWSTERASCWPCTRCAPEFTLSPCVIHKDAICGPLSALELDWSFLSSTARKRPSRAGDDDGTVTSNTFLRFSEEKTKERPFVEADNLINPGREGDKEPVSASQESKAAYDPRERRKSAIEDNLPWDWQTGALVLAVCACIVFFLVAGCSAIVYARQWRRMKRNFEPAGLEEISARLNLMVKAELAELVAGAPMNPGDPETRCQYLEKLLDRKRETPVVATAATATTAATAAAAAAAAGWPEAATGNLYIEEGGTTTPRSKRSQIARIQRNIETILSHKTNQGD</sequence>
<evidence type="ECO:0000259" key="5">
    <source>
        <dbReference type="PROSITE" id="PS50050"/>
    </source>
</evidence>
<keyword evidence="7" id="KW-1185">Reference proteome</keyword>
<evidence type="ECO:0000313" key="6">
    <source>
        <dbReference type="EMBL" id="KAG5312760.1"/>
    </source>
</evidence>
<keyword evidence="3" id="KW-0812">Transmembrane</keyword>
<dbReference type="AlphaFoldDB" id="A0A836F449"/>
<feature type="chain" id="PRO_5032357233" evidence="4">
    <location>
        <begin position="23"/>
        <end position="343"/>
    </location>
</feature>
<keyword evidence="3" id="KW-1133">Transmembrane helix</keyword>
<evidence type="ECO:0000256" key="4">
    <source>
        <dbReference type="SAM" id="SignalP"/>
    </source>
</evidence>
<feature type="region of interest" description="Disordered" evidence="2">
    <location>
        <begin position="27"/>
        <end position="53"/>
    </location>
</feature>
<dbReference type="Proteomes" id="UP000667349">
    <property type="component" value="Unassembled WGS sequence"/>
</dbReference>
<dbReference type="PROSITE" id="PS00652">
    <property type="entry name" value="TNFR_NGFR_1"/>
    <property type="match status" value="1"/>
</dbReference>
<proteinExistence type="predicted"/>
<feature type="transmembrane region" description="Helical" evidence="3">
    <location>
        <begin position="191"/>
        <end position="214"/>
    </location>
</feature>
<feature type="compositionally biased region" description="Pro residues" evidence="2">
    <location>
        <begin position="37"/>
        <end position="47"/>
    </location>
</feature>
<evidence type="ECO:0000313" key="7">
    <source>
        <dbReference type="Proteomes" id="UP000667349"/>
    </source>
</evidence>
<organism evidence="6 7">
    <name type="scientific">Acromyrmex insinuator</name>
    <dbReference type="NCBI Taxonomy" id="230686"/>
    <lineage>
        <taxon>Eukaryota</taxon>
        <taxon>Metazoa</taxon>
        <taxon>Ecdysozoa</taxon>
        <taxon>Arthropoda</taxon>
        <taxon>Hexapoda</taxon>
        <taxon>Insecta</taxon>
        <taxon>Pterygota</taxon>
        <taxon>Neoptera</taxon>
        <taxon>Endopterygota</taxon>
        <taxon>Hymenoptera</taxon>
        <taxon>Apocrita</taxon>
        <taxon>Aculeata</taxon>
        <taxon>Formicoidea</taxon>
        <taxon>Formicidae</taxon>
        <taxon>Myrmicinae</taxon>
        <taxon>Acromyrmex</taxon>
    </lineage>
</organism>
<dbReference type="InterPro" id="IPR001368">
    <property type="entry name" value="TNFR/NGFR_Cys_rich_reg"/>
</dbReference>
<evidence type="ECO:0000256" key="3">
    <source>
        <dbReference type="SAM" id="Phobius"/>
    </source>
</evidence>
<evidence type="ECO:0000256" key="2">
    <source>
        <dbReference type="SAM" id="MobiDB-lite"/>
    </source>
</evidence>
<feature type="domain" description="TNFR-Cys" evidence="5">
    <location>
        <begin position="54"/>
        <end position="92"/>
    </location>
</feature>
<keyword evidence="3" id="KW-0472">Membrane</keyword>
<feature type="compositionally biased region" description="Low complexity" evidence="2">
    <location>
        <begin position="27"/>
        <end position="36"/>
    </location>
</feature>
<accession>A0A836F449</accession>
<name>A0A836F449_9HYME</name>
<comment type="caution">
    <text evidence="1">Lacks conserved residue(s) required for the propagation of feature annotation.</text>
</comment>
<feature type="signal peptide" evidence="4">
    <location>
        <begin position="1"/>
        <end position="22"/>
    </location>
</feature>
<feature type="non-terminal residue" evidence="6">
    <location>
        <position position="343"/>
    </location>
</feature>
<comment type="caution">
    <text evidence="6">The sequence shown here is derived from an EMBL/GenBank/DDBJ whole genome shotgun (WGS) entry which is preliminary data.</text>
</comment>
<feature type="region of interest" description="Disordered" evidence="2">
    <location>
        <begin position="143"/>
        <end position="173"/>
    </location>
</feature>
<dbReference type="EMBL" id="JAANHZ010000306">
    <property type="protein sequence ID" value="KAG5312760.1"/>
    <property type="molecule type" value="Genomic_DNA"/>
</dbReference>